<evidence type="ECO:0000256" key="1">
    <source>
        <dbReference type="SAM" id="MobiDB-lite"/>
    </source>
</evidence>
<accession>A0A2J6RWD7</accession>
<sequence>MPPTPTCVDPLRVTSLPPSPQLRTTVPAGLNPEASICHSGFDTPDCHNGDPSSG</sequence>
<proteinExistence type="predicted"/>
<dbReference type="EMBL" id="KZ613943">
    <property type="protein sequence ID" value="PMD42830.1"/>
    <property type="molecule type" value="Genomic_DNA"/>
</dbReference>
<dbReference type="AlphaFoldDB" id="A0A2J6RWD7"/>
<reference evidence="2 3" key="1">
    <citation type="submission" date="2016-04" db="EMBL/GenBank/DDBJ databases">
        <title>A degradative enzymes factory behind the ericoid mycorrhizal symbiosis.</title>
        <authorList>
            <consortium name="DOE Joint Genome Institute"/>
            <person name="Martino E."/>
            <person name="Morin E."/>
            <person name="Grelet G."/>
            <person name="Kuo A."/>
            <person name="Kohler A."/>
            <person name="Daghino S."/>
            <person name="Barry K."/>
            <person name="Choi C."/>
            <person name="Cichocki N."/>
            <person name="Clum A."/>
            <person name="Copeland A."/>
            <person name="Hainaut M."/>
            <person name="Haridas S."/>
            <person name="Labutti K."/>
            <person name="Lindquist E."/>
            <person name="Lipzen A."/>
            <person name="Khouja H.-R."/>
            <person name="Murat C."/>
            <person name="Ohm R."/>
            <person name="Olson A."/>
            <person name="Spatafora J."/>
            <person name="Veneault-Fourrey C."/>
            <person name="Henrissat B."/>
            <person name="Grigoriev I."/>
            <person name="Martin F."/>
            <person name="Perotto S."/>
        </authorList>
    </citation>
    <scope>NUCLEOTIDE SEQUENCE [LARGE SCALE GENOMIC DNA]</scope>
    <source>
        <strain evidence="2 3">F</strain>
    </source>
</reference>
<evidence type="ECO:0000313" key="3">
    <source>
        <dbReference type="Proteomes" id="UP000235786"/>
    </source>
</evidence>
<evidence type="ECO:0000313" key="2">
    <source>
        <dbReference type="EMBL" id="PMD42830.1"/>
    </source>
</evidence>
<organism evidence="2 3">
    <name type="scientific">Hyaloscypha variabilis (strain UAMH 11265 / GT02V1 / F)</name>
    <name type="common">Meliniomyces variabilis</name>
    <dbReference type="NCBI Taxonomy" id="1149755"/>
    <lineage>
        <taxon>Eukaryota</taxon>
        <taxon>Fungi</taxon>
        <taxon>Dikarya</taxon>
        <taxon>Ascomycota</taxon>
        <taxon>Pezizomycotina</taxon>
        <taxon>Leotiomycetes</taxon>
        <taxon>Helotiales</taxon>
        <taxon>Hyaloscyphaceae</taxon>
        <taxon>Hyaloscypha</taxon>
        <taxon>Hyaloscypha variabilis</taxon>
    </lineage>
</organism>
<feature type="region of interest" description="Disordered" evidence="1">
    <location>
        <begin position="1"/>
        <end position="54"/>
    </location>
</feature>
<name>A0A2J6RWD7_HYAVF</name>
<keyword evidence="3" id="KW-1185">Reference proteome</keyword>
<dbReference type="Proteomes" id="UP000235786">
    <property type="component" value="Unassembled WGS sequence"/>
</dbReference>
<gene>
    <name evidence="2" type="ORF">L207DRAFT_320101</name>
</gene>
<protein>
    <submittedName>
        <fullName evidence="2">Uncharacterized protein</fullName>
    </submittedName>
</protein>